<sequence length="58" mass="6675">MYLIDVSRAIDQTLKKTIVNQACLLLIIKKPSKYTFCPKCLFQNGKTVLTDYLPKIIK</sequence>
<dbReference type="EMBL" id="CP019288">
    <property type="protein sequence ID" value="QHI35173.1"/>
    <property type="molecule type" value="Genomic_DNA"/>
</dbReference>
<accession>A0A7L4ZER4</accession>
<keyword evidence="2" id="KW-1185">Reference proteome</keyword>
<name>A0A7L4ZER4_9FLAO</name>
<gene>
    <name evidence="1" type="ORF">IMCC3317_05190</name>
</gene>
<organism evidence="1 2">
    <name type="scientific">Kordia antarctica</name>
    <dbReference type="NCBI Taxonomy" id="1218801"/>
    <lineage>
        <taxon>Bacteria</taxon>
        <taxon>Pseudomonadati</taxon>
        <taxon>Bacteroidota</taxon>
        <taxon>Flavobacteriia</taxon>
        <taxon>Flavobacteriales</taxon>
        <taxon>Flavobacteriaceae</taxon>
        <taxon>Kordia</taxon>
    </lineage>
</organism>
<evidence type="ECO:0000313" key="2">
    <source>
        <dbReference type="Proteomes" id="UP000464657"/>
    </source>
</evidence>
<dbReference type="AlphaFoldDB" id="A0A7L4ZER4"/>
<dbReference type="KEGG" id="kan:IMCC3317_05190"/>
<dbReference type="Proteomes" id="UP000464657">
    <property type="component" value="Chromosome"/>
</dbReference>
<protein>
    <submittedName>
        <fullName evidence="1">Uncharacterized protein</fullName>
    </submittedName>
</protein>
<reference evidence="1 2" key="1">
    <citation type="journal article" date="2013" name="Int. J. Syst. Evol. Microbiol.">
        <title>Kordia antarctica sp. nov., isolated from Antarctic seawater.</title>
        <authorList>
            <person name="Baek K."/>
            <person name="Choi A."/>
            <person name="Kang I."/>
            <person name="Lee K."/>
            <person name="Cho J.C."/>
        </authorList>
    </citation>
    <scope>NUCLEOTIDE SEQUENCE [LARGE SCALE GENOMIC DNA]</scope>
    <source>
        <strain evidence="1 2">IMCC3317</strain>
    </source>
</reference>
<evidence type="ECO:0000313" key="1">
    <source>
        <dbReference type="EMBL" id="QHI35173.1"/>
    </source>
</evidence>
<proteinExistence type="predicted"/>